<dbReference type="Proteomes" id="UP000235826">
    <property type="component" value="Chromosome"/>
</dbReference>
<sequence>MKKIIYIIIAFAFIVSGCTRDSFLDIKPKGTVIPSTLQDYRALLDQVLGPPMQPSLSLGFGRSHSLPSFVTDNQNINEDIVTSFGLNRRQIRAYTFQESFYSPQEEDLDWLLYYNQIYGANLILEGLDEVTDGTSSQINELKAEARLHRAFAYFNLVNIYSVHYDPASASTDLGMPIREGIELEGLDLTRVSVQETYDYILNDITMGLNDLKDSQPQNVIFRPSKAAAQGLLAKIYLYMGNYNLALNAANEALSYNDVLRDINDDERSQENPNVILQPLAINNVEVIWAKSYLFLDPIFATEELVDSYEVDDARSLWYDTLENFFGQSIDGSAYISQLNSEDYATVGITTADMYLIVAECNARLGNTEAANTSLNLLRENRFFTDTYTPLMITDPTELLTFVKAERRREMVSSMQRMFDIKRYNRFDNDNISLSHTVGSLSGSIEPNSLNWAFPISEKYIQLNPEIIQNPRD</sequence>
<dbReference type="Pfam" id="PF07980">
    <property type="entry name" value="SusD_RagB"/>
    <property type="match status" value="1"/>
</dbReference>
<reference evidence="8 9" key="1">
    <citation type="submission" date="2018-01" db="EMBL/GenBank/DDBJ databases">
        <title>Complete genome sequence of Flavivirga eckloniae ECD14 isolated from seaweed Ecklonia cava.</title>
        <authorList>
            <person name="Lee J.H."/>
            <person name="Baik K.S."/>
            <person name="Seong C.N."/>
        </authorList>
    </citation>
    <scope>NUCLEOTIDE SEQUENCE [LARGE SCALE GENOMIC DNA]</scope>
    <source>
        <strain evidence="8 9">ECD14</strain>
    </source>
</reference>
<evidence type="ECO:0000313" key="9">
    <source>
        <dbReference type="Proteomes" id="UP000235826"/>
    </source>
</evidence>
<feature type="domain" description="RagB/SusD" evidence="6">
    <location>
        <begin position="348"/>
        <end position="470"/>
    </location>
</feature>
<dbReference type="GO" id="GO:0009279">
    <property type="term" value="C:cell outer membrane"/>
    <property type="evidence" value="ECO:0007669"/>
    <property type="project" value="UniProtKB-SubCell"/>
</dbReference>
<keyword evidence="5" id="KW-0998">Cell outer membrane</keyword>
<feature type="domain" description="SusD-like N-terminal" evidence="7">
    <location>
        <begin position="23"/>
        <end position="237"/>
    </location>
</feature>
<evidence type="ECO:0000259" key="6">
    <source>
        <dbReference type="Pfam" id="PF07980"/>
    </source>
</evidence>
<dbReference type="Pfam" id="PF14322">
    <property type="entry name" value="SusD-like_3"/>
    <property type="match status" value="1"/>
</dbReference>
<evidence type="ECO:0000256" key="4">
    <source>
        <dbReference type="ARBA" id="ARBA00023136"/>
    </source>
</evidence>
<evidence type="ECO:0000313" key="8">
    <source>
        <dbReference type="EMBL" id="AUP77933.1"/>
    </source>
</evidence>
<dbReference type="EMBL" id="CP025791">
    <property type="protein sequence ID" value="AUP77933.1"/>
    <property type="molecule type" value="Genomic_DNA"/>
</dbReference>
<dbReference type="SUPFAM" id="SSF48452">
    <property type="entry name" value="TPR-like"/>
    <property type="match status" value="1"/>
</dbReference>
<evidence type="ECO:0000256" key="1">
    <source>
        <dbReference type="ARBA" id="ARBA00004442"/>
    </source>
</evidence>
<comment type="subcellular location">
    <subcellularLocation>
        <location evidence="1">Cell outer membrane</location>
    </subcellularLocation>
</comment>
<keyword evidence="4" id="KW-0472">Membrane</keyword>
<dbReference type="KEGG" id="fek:C1H87_04080"/>
<dbReference type="InterPro" id="IPR012944">
    <property type="entry name" value="SusD_RagB_dom"/>
</dbReference>
<gene>
    <name evidence="8" type="ORF">C1H87_04080</name>
</gene>
<keyword evidence="9" id="KW-1185">Reference proteome</keyword>
<evidence type="ECO:0000256" key="5">
    <source>
        <dbReference type="ARBA" id="ARBA00023237"/>
    </source>
</evidence>
<dbReference type="PROSITE" id="PS51257">
    <property type="entry name" value="PROKAR_LIPOPROTEIN"/>
    <property type="match status" value="1"/>
</dbReference>
<dbReference type="RefSeq" id="WP_102754592.1">
    <property type="nucleotide sequence ID" value="NZ_CP025791.1"/>
</dbReference>
<protein>
    <recommendedName>
        <fullName evidence="10">RagB/SusD family nutrient uptake outer membrane protein</fullName>
    </recommendedName>
</protein>
<keyword evidence="3" id="KW-0732">Signal</keyword>
<dbReference type="InterPro" id="IPR011990">
    <property type="entry name" value="TPR-like_helical_dom_sf"/>
</dbReference>
<evidence type="ECO:0000256" key="2">
    <source>
        <dbReference type="ARBA" id="ARBA00006275"/>
    </source>
</evidence>
<dbReference type="InterPro" id="IPR033985">
    <property type="entry name" value="SusD-like_N"/>
</dbReference>
<comment type="similarity">
    <text evidence="2">Belongs to the SusD family.</text>
</comment>
<dbReference type="OrthoDB" id="653598at2"/>
<name>A0A2K9PLJ2_9FLAO</name>
<proteinExistence type="inferred from homology"/>
<evidence type="ECO:0008006" key="10">
    <source>
        <dbReference type="Google" id="ProtNLM"/>
    </source>
</evidence>
<organism evidence="8 9">
    <name type="scientific">Flavivirga eckloniae</name>
    <dbReference type="NCBI Taxonomy" id="1803846"/>
    <lineage>
        <taxon>Bacteria</taxon>
        <taxon>Pseudomonadati</taxon>
        <taxon>Bacteroidota</taxon>
        <taxon>Flavobacteriia</taxon>
        <taxon>Flavobacteriales</taxon>
        <taxon>Flavobacteriaceae</taxon>
        <taxon>Flavivirga</taxon>
    </lineage>
</organism>
<accession>A0A2K9PLJ2</accession>
<dbReference type="AlphaFoldDB" id="A0A2K9PLJ2"/>
<evidence type="ECO:0000256" key="3">
    <source>
        <dbReference type="ARBA" id="ARBA00022729"/>
    </source>
</evidence>
<dbReference type="Gene3D" id="1.25.40.390">
    <property type="match status" value="1"/>
</dbReference>
<evidence type="ECO:0000259" key="7">
    <source>
        <dbReference type="Pfam" id="PF14322"/>
    </source>
</evidence>